<protein>
    <recommendedName>
        <fullName evidence="4">Transmembrane protein</fullName>
    </recommendedName>
</protein>
<evidence type="ECO:0000313" key="3">
    <source>
        <dbReference type="Proteomes" id="UP001214521"/>
    </source>
</evidence>
<comment type="caution">
    <text evidence="2">The sequence shown here is derived from an EMBL/GenBank/DDBJ whole genome shotgun (WGS) entry which is preliminary data.</text>
</comment>
<keyword evidence="1" id="KW-0812">Transmembrane</keyword>
<dbReference type="Proteomes" id="UP001214521">
    <property type="component" value="Unassembled WGS sequence"/>
</dbReference>
<evidence type="ECO:0000313" key="2">
    <source>
        <dbReference type="EMBL" id="EKT4439531.1"/>
    </source>
</evidence>
<dbReference type="EMBL" id="ABLOMU010000001">
    <property type="protein sequence ID" value="EKT4439531.1"/>
    <property type="molecule type" value="Genomic_DNA"/>
</dbReference>
<keyword evidence="1" id="KW-1133">Transmembrane helix</keyword>
<evidence type="ECO:0008006" key="4">
    <source>
        <dbReference type="Google" id="ProtNLM"/>
    </source>
</evidence>
<gene>
    <name evidence="2" type="ORF">QEK83_000124</name>
</gene>
<feature type="transmembrane region" description="Helical" evidence="1">
    <location>
        <begin position="6"/>
        <end position="29"/>
    </location>
</feature>
<evidence type="ECO:0000256" key="1">
    <source>
        <dbReference type="SAM" id="Phobius"/>
    </source>
</evidence>
<feature type="transmembrane region" description="Helical" evidence="1">
    <location>
        <begin position="38"/>
        <end position="55"/>
    </location>
</feature>
<sequence length="64" mass="7042">MKKILIYLMGVACVALAMSIILLIVNLCIPCAPISMEIFLPVLSSFGVCIPILLMEFESEVVFH</sequence>
<proteinExistence type="predicted"/>
<accession>A0AAI9FXP6</accession>
<organism evidence="2 3">
    <name type="scientific">Stenotrophomonas maltophilia</name>
    <name type="common">Pseudomonas maltophilia</name>
    <name type="synonym">Xanthomonas maltophilia</name>
    <dbReference type="NCBI Taxonomy" id="40324"/>
    <lineage>
        <taxon>Bacteria</taxon>
        <taxon>Pseudomonadati</taxon>
        <taxon>Pseudomonadota</taxon>
        <taxon>Gammaproteobacteria</taxon>
        <taxon>Lysobacterales</taxon>
        <taxon>Lysobacteraceae</taxon>
        <taxon>Stenotrophomonas</taxon>
        <taxon>Stenotrophomonas maltophilia group</taxon>
    </lineage>
</organism>
<keyword evidence="1" id="KW-0472">Membrane</keyword>
<name>A0AAI9FXP6_STEMA</name>
<dbReference type="AlphaFoldDB" id="A0AAI9FXP6"/>
<reference evidence="2" key="1">
    <citation type="submission" date="2022-07" db="EMBL/GenBank/DDBJ databases">
        <authorList>
            <consortium name="Clinical and Environmental Microbiology Branch: Whole genome sequencing antimicrobial resistance pathogens in the healthcare setting"/>
        </authorList>
    </citation>
    <scope>NUCLEOTIDE SEQUENCE</scope>
    <source>
        <strain evidence="2">Stenotrophomonas_maltophilia_2021CK-00905</strain>
    </source>
</reference>